<reference evidence="3" key="1">
    <citation type="journal article" date="2020" name="Nat. Commun.">
        <title>Large-scale genome sequencing of mycorrhizal fungi provides insights into the early evolution of symbiotic traits.</title>
        <authorList>
            <person name="Miyauchi S."/>
            <person name="Kiss E."/>
            <person name="Kuo A."/>
            <person name="Drula E."/>
            <person name="Kohler A."/>
            <person name="Sanchez-Garcia M."/>
            <person name="Morin E."/>
            <person name="Andreopoulos B."/>
            <person name="Barry K.W."/>
            <person name="Bonito G."/>
            <person name="Buee M."/>
            <person name="Carver A."/>
            <person name="Chen C."/>
            <person name="Cichocki N."/>
            <person name="Clum A."/>
            <person name="Culley D."/>
            <person name="Crous P.W."/>
            <person name="Fauchery L."/>
            <person name="Girlanda M."/>
            <person name="Hayes R.D."/>
            <person name="Keri Z."/>
            <person name="LaButti K."/>
            <person name="Lipzen A."/>
            <person name="Lombard V."/>
            <person name="Magnuson J."/>
            <person name="Maillard F."/>
            <person name="Murat C."/>
            <person name="Nolan M."/>
            <person name="Ohm R.A."/>
            <person name="Pangilinan J."/>
            <person name="Pereira M.F."/>
            <person name="Perotto S."/>
            <person name="Peter M."/>
            <person name="Pfister S."/>
            <person name="Riley R."/>
            <person name="Sitrit Y."/>
            <person name="Stielow J.B."/>
            <person name="Szollosi G."/>
            <person name="Zifcakova L."/>
            <person name="Stursova M."/>
            <person name="Spatafora J.W."/>
            <person name="Tedersoo L."/>
            <person name="Vaario L.M."/>
            <person name="Yamada A."/>
            <person name="Yan M."/>
            <person name="Wang P."/>
            <person name="Xu J."/>
            <person name="Bruns T."/>
            <person name="Baldrian P."/>
            <person name="Vilgalys R."/>
            <person name="Dunand C."/>
            <person name="Henrissat B."/>
            <person name="Grigoriev I.V."/>
            <person name="Hibbett D."/>
            <person name="Nagy L.G."/>
            <person name="Martin F.M."/>
        </authorList>
    </citation>
    <scope>NUCLEOTIDE SEQUENCE</scope>
    <source>
        <strain evidence="3">UP504</strain>
    </source>
</reference>
<dbReference type="Pfam" id="PF20152">
    <property type="entry name" value="DUF6534"/>
    <property type="match status" value="1"/>
</dbReference>
<dbReference type="PANTHER" id="PTHR40465">
    <property type="entry name" value="CHROMOSOME 1, WHOLE GENOME SHOTGUN SEQUENCE"/>
    <property type="match status" value="1"/>
</dbReference>
<sequence>MEIMDVTQVNIVGGSIVGSLLTALCFGVLTIQTFSYYNAFPNDRRPSKLIVGFLWTLEAFQLACVTQSLYWWIVTNYNNPSAVGYANWEFTTFQISAACASVTVQTFFAHRIYSLSANLYLGVLVQALVLVQFGFGAVTSVTSIIALEFVVEVKEWTWVAISWLAMQAIADIVIATCMCLLLRRRRTGFQKTDSVINRMLLYAINTGLVTSVLSCIVLAMFAKYGMHFSVHAIGLPLGGFYSVTMLANLHMRTTLRVRLDTPSPLELISLSIKTRMRPKPGDPQNGKRPQVAQINISRENGGTKIRFTGFQSPVLDGT</sequence>
<name>A0A9P6B9Y6_9AGAM</name>
<evidence type="ECO:0000259" key="2">
    <source>
        <dbReference type="Pfam" id="PF20152"/>
    </source>
</evidence>
<dbReference type="InterPro" id="IPR045339">
    <property type="entry name" value="DUF6534"/>
</dbReference>
<organism evidence="3 4">
    <name type="scientific">Hydnum rufescens UP504</name>
    <dbReference type="NCBI Taxonomy" id="1448309"/>
    <lineage>
        <taxon>Eukaryota</taxon>
        <taxon>Fungi</taxon>
        <taxon>Dikarya</taxon>
        <taxon>Basidiomycota</taxon>
        <taxon>Agaricomycotina</taxon>
        <taxon>Agaricomycetes</taxon>
        <taxon>Cantharellales</taxon>
        <taxon>Hydnaceae</taxon>
        <taxon>Hydnum</taxon>
    </lineage>
</organism>
<accession>A0A9P6B9Y6</accession>
<feature type="domain" description="DUF6534" evidence="2">
    <location>
        <begin position="168"/>
        <end position="253"/>
    </location>
</feature>
<feature type="transmembrane region" description="Helical" evidence="1">
    <location>
        <begin position="202"/>
        <end position="222"/>
    </location>
</feature>
<keyword evidence="1" id="KW-1133">Transmembrane helix</keyword>
<evidence type="ECO:0000313" key="3">
    <source>
        <dbReference type="EMBL" id="KAF9520169.1"/>
    </source>
</evidence>
<feature type="transmembrane region" description="Helical" evidence="1">
    <location>
        <begin position="12"/>
        <end position="37"/>
    </location>
</feature>
<dbReference type="PANTHER" id="PTHR40465:SF1">
    <property type="entry name" value="DUF6534 DOMAIN-CONTAINING PROTEIN"/>
    <property type="match status" value="1"/>
</dbReference>
<dbReference type="OrthoDB" id="3012488at2759"/>
<feature type="transmembrane region" description="Helical" evidence="1">
    <location>
        <begin position="158"/>
        <end position="182"/>
    </location>
</feature>
<keyword evidence="1" id="KW-0472">Membrane</keyword>
<keyword evidence="4" id="KW-1185">Reference proteome</keyword>
<proteinExistence type="predicted"/>
<dbReference type="Proteomes" id="UP000886523">
    <property type="component" value="Unassembled WGS sequence"/>
</dbReference>
<comment type="caution">
    <text evidence="3">The sequence shown here is derived from an EMBL/GenBank/DDBJ whole genome shotgun (WGS) entry which is preliminary data.</text>
</comment>
<evidence type="ECO:0000256" key="1">
    <source>
        <dbReference type="SAM" id="Phobius"/>
    </source>
</evidence>
<protein>
    <recommendedName>
        <fullName evidence="2">DUF6534 domain-containing protein</fullName>
    </recommendedName>
</protein>
<feature type="transmembrane region" description="Helical" evidence="1">
    <location>
        <begin position="120"/>
        <end position="146"/>
    </location>
</feature>
<keyword evidence="1" id="KW-0812">Transmembrane</keyword>
<dbReference type="AlphaFoldDB" id="A0A9P6B9Y6"/>
<feature type="transmembrane region" description="Helical" evidence="1">
    <location>
        <begin position="49"/>
        <end position="73"/>
    </location>
</feature>
<evidence type="ECO:0000313" key="4">
    <source>
        <dbReference type="Proteomes" id="UP000886523"/>
    </source>
</evidence>
<gene>
    <name evidence="3" type="ORF">BS47DRAFT_848172</name>
</gene>
<dbReference type="EMBL" id="MU128913">
    <property type="protein sequence ID" value="KAF9520169.1"/>
    <property type="molecule type" value="Genomic_DNA"/>
</dbReference>
<feature type="transmembrane region" description="Helical" evidence="1">
    <location>
        <begin position="228"/>
        <end position="249"/>
    </location>
</feature>